<protein>
    <recommendedName>
        <fullName evidence="6">Gram-positive cocci surface proteins LPxTG domain-containing protein</fullName>
    </recommendedName>
</protein>
<feature type="compositionally biased region" description="Polar residues" evidence="1">
    <location>
        <begin position="213"/>
        <end position="229"/>
    </location>
</feature>
<feature type="region of interest" description="Disordered" evidence="1">
    <location>
        <begin position="211"/>
        <end position="239"/>
    </location>
</feature>
<feature type="transmembrane region" description="Helical" evidence="2">
    <location>
        <begin position="245"/>
        <end position="265"/>
    </location>
</feature>
<keyword evidence="2" id="KW-0812">Transmembrane</keyword>
<keyword evidence="5" id="KW-1185">Reference proteome</keyword>
<gene>
    <name evidence="4" type="ORF">EJK80_11690</name>
</gene>
<evidence type="ECO:0000256" key="1">
    <source>
        <dbReference type="SAM" id="MobiDB-lite"/>
    </source>
</evidence>
<dbReference type="AlphaFoldDB" id="A0A540R4D2"/>
<keyword evidence="3" id="KW-0732">Signal</keyword>
<proteinExistence type="predicted"/>
<feature type="signal peptide" evidence="3">
    <location>
        <begin position="1"/>
        <end position="27"/>
    </location>
</feature>
<comment type="caution">
    <text evidence="4">The sequence shown here is derived from an EMBL/GenBank/DDBJ whole genome shotgun (WGS) entry which is preliminary data.</text>
</comment>
<keyword evidence="2" id="KW-0472">Membrane</keyword>
<accession>A0A540R4D2</accession>
<keyword evidence="2" id="KW-1133">Transmembrane helix</keyword>
<evidence type="ECO:0000313" key="4">
    <source>
        <dbReference type="EMBL" id="TQE42601.1"/>
    </source>
</evidence>
<evidence type="ECO:0000313" key="5">
    <source>
        <dbReference type="Proteomes" id="UP000318080"/>
    </source>
</evidence>
<dbReference type="Proteomes" id="UP000318080">
    <property type="component" value="Unassembled WGS sequence"/>
</dbReference>
<organism evidence="4 5">
    <name type="scientific">Corynebacterium phoceense</name>
    <dbReference type="NCBI Taxonomy" id="1686286"/>
    <lineage>
        <taxon>Bacteria</taxon>
        <taxon>Bacillati</taxon>
        <taxon>Actinomycetota</taxon>
        <taxon>Actinomycetes</taxon>
        <taxon>Mycobacteriales</taxon>
        <taxon>Corynebacteriaceae</taxon>
        <taxon>Corynebacterium</taxon>
    </lineage>
</organism>
<evidence type="ECO:0000256" key="2">
    <source>
        <dbReference type="SAM" id="Phobius"/>
    </source>
</evidence>
<evidence type="ECO:0000256" key="3">
    <source>
        <dbReference type="SAM" id="SignalP"/>
    </source>
</evidence>
<dbReference type="RefSeq" id="WP_141629233.1">
    <property type="nucleotide sequence ID" value="NZ_JANIKL010000003.1"/>
</dbReference>
<dbReference type="EMBL" id="VHIR01000022">
    <property type="protein sequence ID" value="TQE42601.1"/>
    <property type="molecule type" value="Genomic_DNA"/>
</dbReference>
<evidence type="ECO:0008006" key="6">
    <source>
        <dbReference type="Google" id="ProtNLM"/>
    </source>
</evidence>
<feature type="chain" id="PRO_5021912238" description="Gram-positive cocci surface proteins LPxTG domain-containing protein" evidence="3">
    <location>
        <begin position="28"/>
        <end position="270"/>
    </location>
</feature>
<reference evidence="4 5" key="1">
    <citation type="submission" date="2019-06" db="EMBL/GenBank/DDBJ databases">
        <title>Draft genome of C. phoceense Strain 272.</title>
        <authorList>
            <person name="Pacheco L.G.C."/>
            <person name="Barberis C.M."/>
            <person name="Almuzara M.N."/>
            <person name="Traglia G.M."/>
            <person name="Santos C.S."/>
            <person name="Rocha D.J.P.G."/>
            <person name="Aguiar E.R.G.R."/>
            <person name="Vay C.A."/>
        </authorList>
    </citation>
    <scope>NUCLEOTIDE SEQUENCE [LARGE SCALE GENOMIC DNA]</scope>
    <source>
        <strain evidence="4 5">272</strain>
    </source>
</reference>
<sequence length="270" mass="28764">MKRLGTSLAAVAMSGVIAFAATPTALASDMPSAADMQPTVTPQVLGQTPATPVVPTKLECAPTPPKAETSDKAQSYVLTGNKVVYLHGSGEWVDTAERAASEMPLNNVELTRSGEIKKLIEEDQNCYREKGYEVPGVPVVEKKSERSGGNFDAGEIAGKVLPPLLVIGGITWYLNQDGSTYVQDKSRKDSTPTEEEIRISKDLKKGHIKEIQEQSGQPVTPTPDTQGQVPSGERGMNAETGSNTAARALFALLVFSVFGAAAFVARRKFA</sequence>
<name>A0A540R4D2_9CORY</name>